<evidence type="ECO:0000313" key="1">
    <source>
        <dbReference type="EMBL" id="KXS13053.1"/>
    </source>
</evidence>
<gene>
    <name evidence="1" type="ORF">M427DRAFT_34290</name>
</gene>
<keyword evidence="2" id="KW-1185">Reference proteome</keyword>
<reference evidence="1 2" key="1">
    <citation type="journal article" date="2015" name="Genome Biol. Evol.">
        <title>Phylogenomic analyses indicate that early fungi evolved digesting cell walls of algal ancestors of land plants.</title>
        <authorList>
            <person name="Chang Y."/>
            <person name="Wang S."/>
            <person name="Sekimoto S."/>
            <person name="Aerts A.L."/>
            <person name="Choi C."/>
            <person name="Clum A."/>
            <person name="LaButti K.M."/>
            <person name="Lindquist E.A."/>
            <person name="Yee Ngan C."/>
            <person name="Ohm R.A."/>
            <person name="Salamov A.A."/>
            <person name="Grigoriev I.V."/>
            <person name="Spatafora J.W."/>
            <person name="Berbee M.L."/>
        </authorList>
    </citation>
    <scope>NUCLEOTIDE SEQUENCE [LARGE SCALE GENOMIC DNA]</scope>
    <source>
        <strain evidence="1 2">JEL478</strain>
    </source>
</reference>
<proteinExistence type="predicted"/>
<protein>
    <recommendedName>
        <fullName evidence="3">ABM domain-containing protein</fullName>
    </recommendedName>
</protein>
<name>A0A139A9H7_GONPJ</name>
<evidence type="ECO:0008006" key="3">
    <source>
        <dbReference type="Google" id="ProtNLM"/>
    </source>
</evidence>
<sequence>MAKLYTSMSILTVPKAELDNVLPGMRSLGTRLSPFAGFKGGYIHVREGAPEATTVEAVVAWAGNEDKAFAAKGATVERRFYVSERF</sequence>
<evidence type="ECO:0000313" key="2">
    <source>
        <dbReference type="Proteomes" id="UP000070544"/>
    </source>
</evidence>
<dbReference type="EMBL" id="KQ965782">
    <property type="protein sequence ID" value="KXS13053.1"/>
    <property type="molecule type" value="Genomic_DNA"/>
</dbReference>
<dbReference type="Proteomes" id="UP000070544">
    <property type="component" value="Unassembled WGS sequence"/>
</dbReference>
<accession>A0A139A9H7</accession>
<dbReference type="AlphaFoldDB" id="A0A139A9H7"/>
<organism evidence="1 2">
    <name type="scientific">Gonapodya prolifera (strain JEL478)</name>
    <name type="common">Monoblepharis prolifera</name>
    <dbReference type="NCBI Taxonomy" id="1344416"/>
    <lineage>
        <taxon>Eukaryota</taxon>
        <taxon>Fungi</taxon>
        <taxon>Fungi incertae sedis</taxon>
        <taxon>Chytridiomycota</taxon>
        <taxon>Chytridiomycota incertae sedis</taxon>
        <taxon>Monoblepharidomycetes</taxon>
        <taxon>Monoblepharidales</taxon>
        <taxon>Gonapodyaceae</taxon>
        <taxon>Gonapodya</taxon>
    </lineage>
</organism>